<dbReference type="Pfam" id="PF11848">
    <property type="entry name" value="DUF3368"/>
    <property type="match status" value="1"/>
</dbReference>
<organism evidence="1">
    <name type="scientific">Candidatus Kentrum sp. FW</name>
    <dbReference type="NCBI Taxonomy" id="2126338"/>
    <lineage>
        <taxon>Bacteria</taxon>
        <taxon>Pseudomonadati</taxon>
        <taxon>Pseudomonadota</taxon>
        <taxon>Gammaproteobacteria</taxon>
        <taxon>Candidatus Kentrum</taxon>
    </lineage>
</organism>
<reference evidence="1" key="1">
    <citation type="submission" date="2019-02" db="EMBL/GenBank/DDBJ databases">
        <authorList>
            <person name="Gruber-Vodicka R. H."/>
            <person name="Seah K. B. B."/>
        </authorList>
    </citation>
    <scope>NUCLEOTIDE SEQUENCE</scope>
    <source>
        <strain evidence="1">BECK_BZ106</strain>
    </source>
</reference>
<proteinExistence type="predicted"/>
<dbReference type="PANTHER" id="PTHR39550:SF1">
    <property type="entry name" value="SLL0658 PROTEIN"/>
    <property type="match status" value="1"/>
</dbReference>
<dbReference type="InterPro" id="IPR021799">
    <property type="entry name" value="PIN-like_prokaryotic"/>
</dbReference>
<name>A0A450SXM8_9GAMM</name>
<protein>
    <recommendedName>
        <fullName evidence="2">DUF3368 domain-containing protein</fullName>
    </recommendedName>
</protein>
<evidence type="ECO:0008006" key="2">
    <source>
        <dbReference type="Google" id="ProtNLM"/>
    </source>
</evidence>
<evidence type="ECO:0000313" key="1">
    <source>
        <dbReference type="EMBL" id="VFJ58759.1"/>
    </source>
</evidence>
<dbReference type="AlphaFoldDB" id="A0A450SXM8"/>
<dbReference type="EMBL" id="CAADFD010000043">
    <property type="protein sequence ID" value="VFJ58759.1"/>
    <property type="molecule type" value="Genomic_DNA"/>
</dbReference>
<dbReference type="PANTHER" id="PTHR39550">
    <property type="entry name" value="SLL0658 PROTEIN"/>
    <property type="match status" value="1"/>
</dbReference>
<accession>A0A450SXM8</accession>
<gene>
    <name evidence="1" type="ORF">BECKFW1821B_GA0114236_104320</name>
</gene>
<sequence length="162" mass="17809">MVIRRWVVNASPLILLGKIDHLDLLFELADAVVVPRAVIGEIAAKPDGAQILHRLSRYVSYSAASDEKVRREILGWDLGAGETQVIANAQLYGADRLVLDDIAARRCAMAMGFRVIGTLGVVGRAKRMGKLERAAPIIEHLRRAGLYVSEELVQRVLEEVGE</sequence>